<name>A0ABQ1GMZ7_9SPHN</name>
<evidence type="ECO:0008006" key="4">
    <source>
        <dbReference type="Google" id="ProtNLM"/>
    </source>
</evidence>
<keyword evidence="1" id="KW-0732">Signal</keyword>
<dbReference type="RefSeq" id="WP_229732935.1">
    <property type="nucleotide sequence ID" value="NZ_BMDW01000008.1"/>
</dbReference>
<gene>
    <name evidence="2" type="ORF">GCM10011395_16300</name>
</gene>
<keyword evidence="3" id="KW-1185">Reference proteome</keyword>
<evidence type="ECO:0000313" key="2">
    <source>
        <dbReference type="EMBL" id="GGA46832.1"/>
    </source>
</evidence>
<accession>A0ABQ1GMZ7</accession>
<feature type="chain" id="PRO_5046690552" description="DUF3617 family protein" evidence="1">
    <location>
        <begin position="21"/>
        <end position="151"/>
    </location>
</feature>
<dbReference type="Proteomes" id="UP000618591">
    <property type="component" value="Unassembled WGS sequence"/>
</dbReference>
<proteinExistence type="predicted"/>
<comment type="caution">
    <text evidence="2">The sequence shown here is derived from an EMBL/GenBank/DDBJ whole genome shotgun (WGS) entry which is preliminary data.</text>
</comment>
<dbReference type="EMBL" id="BMDW01000008">
    <property type="protein sequence ID" value="GGA46832.1"/>
    <property type="molecule type" value="Genomic_DNA"/>
</dbReference>
<evidence type="ECO:0000256" key="1">
    <source>
        <dbReference type="SAM" id="SignalP"/>
    </source>
</evidence>
<evidence type="ECO:0000313" key="3">
    <source>
        <dbReference type="Proteomes" id="UP000618591"/>
    </source>
</evidence>
<protein>
    <recommendedName>
        <fullName evidence="4">DUF3617 family protein</fullName>
    </recommendedName>
</protein>
<sequence length="151" mass="16306">MPKAAFPALLLLTLTPAASAEVGQWDGAELAQLTIHQRIVIRIPRILGGRPEQRSEPPAIRWSEKKGPRCVPMDALEGAIITGSDSVDLIVADGTRLRAGFDDNCPALDFYSGLYVKGTADGMICADRDSIRSRSGSACRIDGFKRLVAKR</sequence>
<feature type="signal peptide" evidence="1">
    <location>
        <begin position="1"/>
        <end position="20"/>
    </location>
</feature>
<organism evidence="2 3">
    <name type="scientific">Sphingomonas psychrolutea</name>
    <dbReference type="NCBI Taxonomy" id="1259676"/>
    <lineage>
        <taxon>Bacteria</taxon>
        <taxon>Pseudomonadati</taxon>
        <taxon>Pseudomonadota</taxon>
        <taxon>Alphaproteobacteria</taxon>
        <taxon>Sphingomonadales</taxon>
        <taxon>Sphingomonadaceae</taxon>
        <taxon>Sphingomonas</taxon>
    </lineage>
</organism>
<reference evidence="3" key="1">
    <citation type="journal article" date="2019" name="Int. J. Syst. Evol. Microbiol.">
        <title>The Global Catalogue of Microorganisms (GCM) 10K type strain sequencing project: providing services to taxonomists for standard genome sequencing and annotation.</title>
        <authorList>
            <consortium name="The Broad Institute Genomics Platform"/>
            <consortium name="The Broad Institute Genome Sequencing Center for Infectious Disease"/>
            <person name="Wu L."/>
            <person name="Ma J."/>
        </authorList>
    </citation>
    <scope>NUCLEOTIDE SEQUENCE [LARGE SCALE GENOMIC DNA]</scope>
    <source>
        <strain evidence="3">CGMCC 1.10106</strain>
    </source>
</reference>